<evidence type="ECO:0000256" key="1">
    <source>
        <dbReference type="ARBA" id="ARBA00004141"/>
    </source>
</evidence>
<dbReference type="Gene3D" id="1.20.144.10">
    <property type="entry name" value="Phosphatidic acid phosphatase type 2/haloperoxidase"/>
    <property type="match status" value="1"/>
</dbReference>
<dbReference type="EMBL" id="LWDP01000001">
    <property type="protein sequence ID" value="ORD95189.1"/>
    <property type="molecule type" value="Genomic_DNA"/>
</dbReference>
<dbReference type="Proteomes" id="UP000192639">
    <property type="component" value="Unassembled WGS sequence"/>
</dbReference>
<dbReference type="VEuPathDB" id="MicrosporidiaDB:ECANGB1_2770"/>
<evidence type="ECO:0000256" key="4">
    <source>
        <dbReference type="ARBA" id="ARBA00022989"/>
    </source>
</evidence>
<keyword evidence="9" id="KW-1185">Reference proteome</keyword>
<evidence type="ECO:0000313" key="9">
    <source>
        <dbReference type="Proteomes" id="UP000192639"/>
    </source>
</evidence>
<dbReference type="InterPro" id="IPR036938">
    <property type="entry name" value="PAP2/HPO_sf"/>
</dbReference>
<evidence type="ECO:0000256" key="6">
    <source>
        <dbReference type="SAM" id="Phobius"/>
    </source>
</evidence>
<dbReference type="SMART" id="SM00014">
    <property type="entry name" value="acidPPc"/>
    <property type="match status" value="1"/>
</dbReference>
<keyword evidence="4 6" id="KW-1133">Transmembrane helix</keyword>
<dbReference type="GO" id="GO:0016020">
    <property type="term" value="C:membrane"/>
    <property type="evidence" value="ECO:0007669"/>
    <property type="project" value="UniProtKB-SubCell"/>
</dbReference>
<dbReference type="PANTHER" id="PTHR10165">
    <property type="entry name" value="LIPID PHOSPHATE PHOSPHATASE"/>
    <property type="match status" value="1"/>
</dbReference>
<gene>
    <name evidence="8" type="ORF">ECANGB1_2770</name>
</gene>
<comment type="caution">
    <text evidence="8">The sequence shown here is derived from an EMBL/GenBank/DDBJ whole genome shotgun (WGS) entry which is preliminary data.</text>
</comment>
<protein>
    <recommendedName>
        <fullName evidence="7">Phosphatidic acid phosphatase type 2/haloperoxidase domain-containing protein</fullName>
    </recommendedName>
</protein>
<proteinExistence type="inferred from homology"/>
<keyword evidence="3 6" id="KW-0812">Transmembrane</keyword>
<feature type="transmembrane region" description="Helical" evidence="6">
    <location>
        <begin position="190"/>
        <end position="211"/>
    </location>
</feature>
<dbReference type="OrthoDB" id="10030083at2759"/>
<dbReference type="InterPro" id="IPR000326">
    <property type="entry name" value="PAP2/HPO"/>
</dbReference>
<keyword evidence="5 6" id="KW-0472">Membrane</keyword>
<dbReference type="GO" id="GO:0046839">
    <property type="term" value="P:phospholipid dephosphorylation"/>
    <property type="evidence" value="ECO:0007669"/>
    <property type="project" value="TreeGrafter"/>
</dbReference>
<dbReference type="AlphaFoldDB" id="A0A1Y1S9R7"/>
<sequence length="235" mass="26517">MYKTLLVTALISCGVIAVTFLVPNFDWIKMTQVDPTKEYERETISFTTLLIFTMAFPPLLIWPLINIESECGLINRNLYLLSFYTSLTANLATSESIKVIVEKRRPDYNSRIMYSKTITNNLKRQKVEKEGTKSFPSGHCATGFSYTILTPYFLKREGNPTITSVLSFMILSVVGVILAMTRIADNRHDIVDVSVGIAVGVLVSLGVLVVLRNKLNLTRELEKNKQRNVSDQNEL</sequence>
<evidence type="ECO:0000313" key="8">
    <source>
        <dbReference type="EMBL" id="ORD95189.1"/>
    </source>
</evidence>
<dbReference type="GO" id="GO:0008195">
    <property type="term" value="F:phosphatidate phosphatase activity"/>
    <property type="evidence" value="ECO:0007669"/>
    <property type="project" value="TreeGrafter"/>
</dbReference>
<organism evidence="8 9">
    <name type="scientific">Enterospora canceri</name>
    <dbReference type="NCBI Taxonomy" id="1081671"/>
    <lineage>
        <taxon>Eukaryota</taxon>
        <taxon>Fungi</taxon>
        <taxon>Fungi incertae sedis</taxon>
        <taxon>Microsporidia</taxon>
        <taxon>Enterocytozoonidae</taxon>
        <taxon>Enterospora</taxon>
    </lineage>
</organism>
<dbReference type="PANTHER" id="PTHR10165:SF35">
    <property type="entry name" value="RE23632P"/>
    <property type="match status" value="1"/>
</dbReference>
<dbReference type="SUPFAM" id="SSF48317">
    <property type="entry name" value="Acid phosphatase/Vanadium-dependent haloperoxidase"/>
    <property type="match status" value="1"/>
</dbReference>
<feature type="transmembrane region" description="Helical" evidence="6">
    <location>
        <begin position="165"/>
        <end position="184"/>
    </location>
</feature>
<reference evidence="8 9" key="1">
    <citation type="journal article" date="2017" name="Environ. Microbiol.">
        <title>Decay of the glycolytic pathway and adaptation to intranuclear parasitism within Enterocytozoonidae microsporidia.</title>
        <authorList>
            <person name="Wiredu Boakye D."/>
            <person name="Jaroenlak P."/>
            <person name="Prachumwat A."/>
            <person name="Williams T.A."/>
            <person name="Bateman K.S."/>
            <person name="Itsathitphaisarn O."/>
            <person name="Sritunyalucksana K."/>
            <person name="Paszkiewicz K.H."/>
            <person name="Moore K.A."/>
            <person name="Stentiford G.D."/>
            <person name="Williams B.A."/>
        </authorList>
    </citation>
    <scope>NUCLEOTIDE SEQUENCE [LARGE SCALE GENOMIC DNA]</scope>
    <source>
        <strain evidence="8 9">GB1</strain>
    </source>
</reference>
<dbReference type="Pfam" id="PF01569">
    <property type="entry name" value="PAP2"/>
    <property type="match status" value="1"/>
</dbReference>
<feature type="transmembrane region" description="Helical" evidence="6">
    <location>
        <begin position="46"/>
        <end position="65"/>
    </location>
</feature>
<accession>A0A1Y1S9R7</accession>
<evidence type="ECO:0000256" key="2">
    <source>
        <dbReference type="ARBA" id="ARBA00008816"/>
    </source>
</evidence>
<feature type="domain" description="Phosphatidic acid phosphatase type 2/haloperoxidase" evidence="7">
    <location>
        <begin position="78"/>
        <end position="208"/>
    </location>
</feature>
<evidence type="ECO:0000256" key="5">
    <source>
        <dbReference type="ARBA" id="ARBA00023136"/>
    </source>
</evidence>
<name>A0A1Y1S9R7_9MICR</name>
<evidence type="ECO:0000256" key="3">
    <source>
        <dbReference type="ARBA" id="ARBA00022692"/>
    </source>
</evidence>
<evidence type="ECO:0000259" key="7">
    <source>
        <dbReference type="SMART" id="SM00014"/>
    </source>
</evidence>
<dbReference type="GO" id="GO:0006644">
    <property type="term" value="P:phospholipid metabolic process"/>
    <property type="evidence" value="ECO:0007669"/>
    <property type="project" value="InterPro"/>
</dbReference>
<feature type="transmembrane region" description="Helical" evidence="6">
    <location>
        <begin position="6"/>
        <end position="25"/>
    </location>
</feature>
<comment type="subcellular location">
    <subcellularLocation>
        <location evidence="1">Membrane</location>
        <topology evidence="1">Multi-pass membrane protein</topology>
    </subcellularLocation>
</comment>
<dbReference type="InterPro" id="IPR043216">
    <property type="entry name" value="PAP-like"/>
</dbReference>
<comment type="similarity">
    <text evidence="2">Belongs to the PA-phosphatase related phosphoesterase family.</text>
</comment>